<evidence type="ECO:0000313" key="2">
    <source>
        <dbReference type="EMBL" id="GMR60337.1"/>
    </source>
</evidence>
<keyword evidence="1" id="KW-1133">Transmembrane helix</keyword>
<feature type="non-terminal residue" evidence="2">
    <location>
        <position position="110"/>
    </location>
</feature>
<keyword evidence="1" id="KW-0472">Membrane</keyword>
<feature type="transmembrane region" description="Helical" evidence="1">
    <location>
        <begin position="63"/>
        <end position="82"/>
    </location>
</feature>
<dbReference type="AlphaFoldDB" id="A0AAN5DDR8"/>
<dbReference type="Proteomes" id="UP001328107">
    <property type="component" value="Unassembled WGS sequence"/>
</dbReference>
<feature type="transmembrane region" description="Helical" evidence="1">
    <location>
        <begin position="88"/>
        <end position="109"/>
    </location>
</feature>
<name>A0AAN5DDR8_9BILA</name>
<evidence type="ECO:0000313" key="3">
    <source>
        <dbReference type="Proteomes" id="UP001328107"/>
    </source>
</evidence>
<feature type="non-terminal residue" evidence="2">
    <location>
        <position position="1"/>
    </location>
</feature>
<reference evidence="3" key="1">
    <citation type="submission" date="2022-10" db="EMBL/GenBank/DDBJ databases">
        <title>Genome assembly of Pristionchus species.</title>
        <authorList>
            <person name="Yoshida K."/>
            <person name="Sommer R.J."/>
        </authorList>
    </citation>
    <scope>NUCLEOTIDE SEQUENCE [LARGE SCALE GENOMIC DNA]</scope>
    <source>
        <strain evidence="3">RS5460</strain>
    </source>
</reference>
<sequence>SRFQMPISPVFAEIRPLYDILSDSSCFLFDISLLMMSGSGVYLTGSRGRENIFRKCAYCYNPLFILLLLILAGTLAVVQFAFDLLVKYRYIAVFSSPSLILTLVTAPAFA</sequence>
<organism evidence="2 3">
    <name type="scientific">Pristionchus mayeri</name>
    <dbReference type="NCBI Taxonomy" id="1317129"/>
    <lineage>
        <taxon>Eukaryota</taxon>
        <taxon>Metazoa</taxon>
        <taxon>Ecdysozoa</taxon>
        <taxon>Nematoda</taxon>
        <taxon>Chromadorea</taxon>
        <taxon>Rhabditida</taxon>
        <taxon>Rhabditina</taxon>
        <taxon>Diplogasteromorpha</taxon>
        <taxon>Diplogasteroidea</taxon>
        <taxon>Neodiplogasteridae</taxon>
        <taxon>Pristionchus</taxon>
    </lineage>
</organism>
<feature type="transmembrane region" description="Helical" evidence="1">
    <location>
        <begin position="20"/>
        <end position="43"/>
    </location>
</feature>
<comment type="caution">
    <text evidence="2">The sequence shown here is derived from an EMBL/GenBank/DDBJ whole genome shotgun (WGS) entry which is preliminary data.</text>
</comment>
<dbReference type="EMBL" id="BTRK01000006">
    <property type="protein sequence ID" value="GMR60337.1"/>
    <property type="molecule type" value="Genomic_DNA"/>
</dbReference>
<accession>A0AAN5DDR8</accession>
<keyword evidence="3" id="KW-1185">Reference proteome</keyword>
<protein>
    <submittedName>
        <fullName evidence="2">Uncharacterized protein</fullName>
    </submittedName>
</protein>
<proteinExistence type="predicted"/>
<evidence type="ECO:0000256" key="1">
    <source>
        <dbReference type="SAM" id="Phobius"/>
    </source>
</evidence>
<gene>
    <name evidence="2" type="ORF">PMAYCL1PPCAC_30532</name>
</gene>
<keyword evidence="1" id="KW-0812">Transmembrane</keyword>